<dbReference type="Proteomes" id="UP001165430">
    <property type="component" value="Unassembled WGS sequence"/>
</dbReference>
<reference evidence="3" key="1">
    <citation type="submission" date="2022-03" db="EMBL/GenBank/DDBJ databases">
        <title>De novo assembled genomes of Belliella spp. (Cyclobacteriaceae) strains.</title>
        <authorList>
            <person name="Szabo A."/>
            <person name="Korponai K."/>
            <person name="Felfoldi T."/>
        </authorList>
    </citation>
    <scope>NUCLEOTIDE SEQUENCE</scope>
    <source>
        <strain evidence="3">DSM 111903</strain>
    </source>
</reference>
<dbReference type="RefSeq" id="WP_241410625.1">
    <property type="nucleotide sequence ID" value="NZ_JAKZGO010000004.1"/>
</dbReference>
<evidence type="ECO:0000313" key="3">
    <source>
        <dbReference type="EMBL" id="MCH7413074.1"/>
    </source>
</evidence>
<keyword evidence="4" id="KW-1185">Reference proteome</keyword>
<feature type="signal peptide" evidence="2">
    <location>
        <begin position="1"/>
        <end position="20"/>
    </location>
</feature>
<feature type="chain" id="PRO_5046468441" evidence="2">
    <location>
        <begin position="21"/>
        <end position="162"/>
    </location>
</feature>
<accession>A0ABS9V9G4</accession>
<protein>
    <submittedName>
        <fullName evidence="3">Uncharacterized protein</fullName>
    </submittedName>
</protein>
<evidence type="ECO:0000256" key="2">
    <source>
        <dbReference type="SAM" id="SignalP"/>
    </source>
</evidence>
<name>A0ABS9V9G4_9BACT</name>
<keyword evidence="2" id="KW-0732">Signal</keyword>
<dbReference type="EMBL" id="JAKZGO010000004">
    <property type="protein sequence ID" value="MCH7413074.1"/>
    <property type="molecule type" value="Genomic_DNA"/>
</dbReference>
<sequence length="162" mass="18135">MKKAIFFCLLLVSAGFTAQAQSQSDEVQESFTEWKIVTVVESIIPMGLGRSRMIENMTEVDTEQFRTSRTDGKKSSQRSVSRKELKVDKFDEAKLLNFFSATGINFQNIASNDAMIAARIMELESEGYGLVYVTSAVESHAGSEDSSGLFITRMFFKRTLVD</sequence>
<feature type="region of interest" description="Disordered" evidence="1">
    <location>
        <begin position="61"/>
        <end position="80"/>
    </location>
</feature>
<gene>
    <name evidence="3" type="ORF">MM213_06245</name>
</gene>
<organism evidence="3 4">
    <name type="scientific">Belliella alkalica</name>
    <dbReference type="NCBI Taxonomy" id="1730871"/>
    <lineage>
        <taxon>Bacteria</taxon>
        <taxon>Pseudomonadati</taxon>
        <taxon>Bacteroidota</taxon>
        <taxon>Cytophagia</taxon>
        <taxon>Cytophagales</taxon>
        <taxon>Cyclobacteriaceae</taxon>
        <taxon>Belliella</taxon>
    </lineage>
</organism>
<comment type="caution">
    <text evidence="3">The sequence shown here is derived from an EMBL/GenBank/DDBJ whole genome shotgun (WGS) entry which is preliminary data.</text>
</comment>
<feature type="compositionally biased region" description="Basic and acidic residues" evidence="1">
    <location>
        <begin position="63"/>
        <end position="74"/>
    </location>
</feature>
<evidence type="ECO:0000313" key="4">
    <source>
        <dbReference type="Proteomes" id="UP001165430"/>
    </source>
</evidence>
<proteinExistence type="predicted"/>
<evidence type="ECO:0000256" key="1">
    <source>
        <dbReference type="SAM" id="MobiDB-lite"/>
    </source>
</evidence>